<feature type="region of interest" description="Disordered" evidence="1">
    <location>
        <begin position="79"/>
        <end position="110"/>
    </location>
</feature>
<feature type="domain" description="Aminotransferase-like plant mobile" evidence="2">
    <location>
        <begin position="2"/>
        <end position="109"/>
    </location>
</feature>
<protein>
    <recommendedName>
        <fullName evidence="2">Aminotransferase-like plant mobile domain-containing protein</fullName>
    </recommendedName>
</protein>
<organism evidence="3 4">
    <name type="scientific">Amborella trichopoda</name>
    <dbReference type="NCBI Taxonomy" id="13333"/>
    <lineage>
        <taxon>Eukaryota</taxon>
        <taxon>Viridiplantae</taxon>
        <taxon>Streptophyta</taxon>
        <taxon>Embryophyta</taxon>
        <taxon>Tracheophyta</taxon>
        <taxon>Spermatophyta</taxon>
        <taxon>Magnoliopsida</taxon>
        <taxon>Amborellales</taxon>
        <taxon>Amborellaceae</taxon>
        <taxon>Amborella</taxon>
    </lineage>
</organism>
<dbReference type="PANTHER" id="PTHR46033:SF1">
    <property type="entry name" value="PROTEIN MAIN-LIKE 2"/>
    <property type="match status" value="1"/>
</dbReference>
<evidence type="ECO:0000256" key="1">
    <source>
        <dbReference type="SAM" id="MobiDB-lite"/>
    </source>
</evidence>
<dbReference type="PANTHER" id="PTHR46033">
    <property type="entry name" value="PROTEIN MAIN-LIKE 2"/>
    <property type="match status" value="1"/>
</dbReference>
<dbReference type="AlphaFoldDB" id="W1NST2"/>
<sequence>MPKACKWKKNPRCKDPLAAIEDISIDMVNWQPYAEYTPLDTLSKENALCRSYLISFHIAEYYMPDHVLRQFKKSQVIPMGPPKWKRREKGGLHPTSCGDELASELSNWQQ</sequence>
<dbReference type="Proteomes" id="UP000017836">
    <property type="component" value="Unassembled WGS sequence"/>
</dbReference>
<accession>W1NST2</accession>
<dbReference type="eggNOG" id="ENOG502R6SK">
    <property type="taxonomic scope" value="Eukaryota"/>
</dbReference>
<dbReference type="GO" id="GO:0010073">
    <property type="term" value="P:meristem maintenance"/>
    <property type="evidence" value="ECO:0007669"/>
    <property type="project" value="InterPro"/>
</dbReference>
<dbReference type="EMBL" id="KI395686">
    <property type="protein sequence ID" value="ERM97905.1"/>
    <property type="molecule type" value="Genomic_DNA"/>
</dbReference>
<dbReference type="InterPro" id="IPR019557">
    <property type="entry name" value="AminoTfrase-like_pln_mobile"/>
</dbReference>
<reference evidence="4" key="1">
    <citation type="journal article" date="2013" name="Science">
        <title>The Amborella genome and the evolution of flowering plants.</title>
        <authorList>
            <consortium name="Amborella Genome Project"/>
        </authorList>
    </citation>
    <scope>NUCLEOTIDE SEQUENCE [LARGE SCALE GENOMIC DNA]</scope>
</reference>
<dbReference type="HOGENOM" id="CLU_162915_0_0_1"/>
<dbReference type="Pfam" id="PF10536">
    <property type="entry name" value="PMD"/>
    <property type="match status" value="1"/>
</dbReference>
<name>W1NST2_AMBTC</name>
<dbReference type="Gramene" id="ERM97905">
    <property type="protein sequence ID" value="ERM97905"/>
    <property type="gene ID" value="AMTR_s00223p00017220"/>
</dbReference>
<gene>
    <name evidence="3" type="ORF">AMTR_s00223p00017220</name>
</gene>
<evidence type="ECO:0000259" key="2">
    <source>
        <dbReference type="Pfam" id="PF10536"/>
    </source>
</evidence>
<evidence type="ECO:0000313" key="4">
    <source>
        <dbReference type="Proteomes" id="UP000017836"/>
    </source>
</evidence>
<evidence type="ECO:0000313" key="3">
    <source>
        <dbReference type="EMBL" id="ERM97905.1"/>
    </source>
</evidence>
<proteinExistence type="predicted"/>
<dbReference type="InterPro" id="IPR044824">
    <property type="entry name" value="MAIN-like"/>
</dbReference>
<keyword evidence="4" id="KW-1185">Reference proteome</keyword>